<accession>A0A1M4WPW5</accession>
<keyword evidence="2" id="KW-0812">Transmembrane</keyword>
<feature type="region of interest" description="Disordered" evidence="1">
    <location>
        <begin position="36"/>
        <end position="59"/>
    </location>
</feature>
<evidence type="ECO:0000256" key="2">
    <source>
        <dbReference type="SAM" id="Phobius"/>
    </source>
</evidence>
<dbReference type="RefSeq" id="WP_072999744.1">
    <property type="nucleotide sequence ID" value="NZ_FQUM01000002.1"/>
</dbReference>
<reference evidence="3 4" key="1">
    <citation type="submission" date="2016-11" db="EMBL/GenBank/DDBJ databases">
        <authorList>
            <person name="Jaros S."/>
            <person name="Januszkiewicz K."/>
            <person name="Wedrychowicz H."/>
        </authorList>
    </citation>
    <scope>NUCLEOTIDE SEQUENCE [LARGE SCALE GENOMIC DNA]</scope>
    <source>
        <strain evidence="3 4">DSM 26910</strain>
    </source>
</reference>
<dbReference type="STRING" id="1484053.SAMN05444274_102517"/>
<keyword evidence="2" id="KW-0472">Membrane</keyword>
<name>A0A1M4WPW5_9BACT</name>
<keyword evidence="2" id="KW-1133">Transmembrane helix</keyword>
<proteinExistence type="predicted"/>
<dbReference type="OrthoDB" id="1123196at2"/>
<dbReference type="InterPro" id="IPR054615">
    <property type="entry name" value="Symport_access"/>
</dbReference>
<evidence type="ECO:0000313" key="3">
    <source>
        <dbReference type="EMBL" id="SHE83254.1"/>
    </source>
</evidence>
<protein>
    <submittedName>
        <fullName evidence="3">Uncharacterized protein</fullName>
    </submittedName>
</protein>
<evidence type="ECO:0000256" key="1">
    <source>
        <dbReference type="SAM" id="MobiDB-lite"/>
    </source>
</evidence>
<dbReference type="EMBL" id="FQUM01000002">
    <property type="protein sequence ID" value="SHE83254.1"/>
    <property type="molecule type" value="Genomic_DNA"/>
</dbReference>
<dbReference type="Proteomes" id="UP000184164">
    <property type="component" value="Unassembled WGS sequence"/>
</dbReference>
<feature type="transmembrane region" description="Helical" evidence="2">
    <location>
        <begin position="7"/>
        <end position="29"/>
    </location>
</feature>
<gene>
    <name evidence="3" type="ORF">SAMN05444274_102517</name>
</gene>
<dbReference type="AlphaFoldDB" id="A0A1M4WPW5"/>
<evidence type="ECO:0000313" key="4">
    <source>
        <dbReference type="Proteomes" id="UP000184164"/>
    </source>
</evidence>
<dbReference type="NCBIfam" id="NF045580">
    <property type="entry name" value="symport_access"/>
    <property type="match status" value="1"/>
</dbReference>
<organism evidence="3 4">
    <name type="scientific">Mariniphaga anaerophila</name>
    <dbReference type="NCBI Taxonomy" id="1484053"/>
    <lineage>
        <taxon>Bacteria</taxon>
        <taxon>Pseudomonadati</taxon>
        <taxon>Bacteroidota</taxon>
        <taxon>Bacteroidia</taxon>
        <taxon>Marinilabiliales</taxon>
        <taxon>Prolixibacteraceae</taxon>
        <taxon>Mariniphaga</taxon>
    </lineage>
</organism>
<keyword evidence="4" id="KW-1185">Reference proteome</keyword>
<sequence length="59" mass="6658">MIGISDSWILLAYLLCALSTIACVVYGVINWNKGAKSESDDFQEESDWKKKESEIEESL</sequence>